<dbReference type="AlphaFoldDB" id="A0A245ZUZ2"/>
<dbReference type="Pfam" id="PF10099">
    <property type="entry name" value="RskA_C"/>
    <property type="match status" value="1"/>
</dbReference>
<dbReference type="PANTHER" id="PTHR37461">
    <property type="entry name" value="ANTI-SIGMA-K FACTOR RSKA"/>
    <property type="match status" value="1"/>
</dbReference>
<dbReference type="EMBL" id="NBBI01000001">
    <property type="protein sequence ID" value="OWK33561.1"/>
    <property type="molecule type" value="Genomic_DNA"/>
</dbReference>
<reference evidence="3 4" key="1">
    <citation type="submission" date="2017-03" db="EMBL/GenBank/DDBJ databases">
        <title>Genome sequence of Sphingomonas dokdonensis DSM 21029.</title>
        <authorList>
            <person name="Poehlein A."/>
            <person name="Wuebbeler J.H."/>
            <person name="Steinbuechel A."/>
            <person name="Daniel R."/>
        </authorList>
    </citation>
    <scope>NUCLEOTIDE SEQUENCE [LARGE SCALE GENOMIC DNA]</scope>
    <source>
        <strain evidence="3 4">DSM 21029</strain>
    </source>
</reference>
<comment type="caution">
    <text evidence="3">The sequence shown here is derived from an EMBL/GenBank/DDBJ whole genome shotgun (WGS) entry which is preliminary data.</text>
</comment>
<dbReference type="GO" id="GO:0016989">
    <property type="term" value="F:sigma factor antagonist activity"/>
    <property type="evidence" value="ECO:0007669"/>
    <property type="project" value="TreeGrafter"/>
</dbReference>
<proteinExistence type="predicted"/>
<organism evidence="3 4">
    <name type="scientific">Sphingomonas dokdonensis</name>
    <dbReference type="NCBI Taxonomy" id="344880"/>
    <lineage>
        <taxon>Bacteria</taxon>
        <taxon>Pseudomonadati</taxon>
        <taxon>Pseudomonadota</taxon>
        <taxon>Alphaproteobacteria</taxon>
        <taxon>Sphingomonadales</taxon>
        <taxon>Sphingomonadaceae</taxon>
        <taxon>Sphingomonas</taxon>
    </lineage>
</organism>
<gene>
    <name evidence="3" type="ORF">SPDO_04420</name>
</gene>
<feature type="region of interest" description="Disordered" evidence="1">
    <location>
        <begin position="209"/>
        <end position="231"/>
    </location>
</feature>
<dbReference type="InterPro" id="IPR018764">
    <property type="entry name" value="RskA_C"/>
</dbReference>
<dbReference type="PANTHER" id="PTHR37461:SF1">
    <property type="entry name" value="ANTI-SIGMA-K FACTOR RSKA"/>
    <property type="match status" value="1"/>
</dbReference>
<dbReference type="InterPro" id="IPR051474">
    <property type="entry name" value="Anti-sigma-K/W_factor"/>
</dbReference>
<feature type="domain" description="Anti-sigma K factor RskA C-terminal" evidence="2">
    <location>
        <begin position="85"/>
        <end position="222"/>
    </location>
</feature>
<dbReference type="OrthoDB" id="9816387at2"/>
<accession>A0A245ZUZ2</accession>
<dbReference type="GO" id="GO:0006417">
    <property type="term" value="P:regulation of translation"/>
    <property type="evidence" value="ECO:0007669"/>
    <property type="project" value="TreeGrafter"/>
</dbReference>
<name>A0A245ZUZ2_9SPHN</name>
<protein>
    <submittedName>
        <fullName evidence="3">Anti-sigma-K factor rskA</fullName>
    </submittedName>
</protein>
<dbReference type="Proteomes" id="UP000197290">
    <property type="component" value="Unassembled WGS sequence"/>
</dbReference>
<keyword evidence="4" id="KW-1185">Reference proteome</keyword>
<sequence>MPLTPDDSATAAELALGLLDGEERAAALRRALDERDFAQEVETWRTRFAVLYAAYPDVTPPAWIERRLMESTASARPWKWAAGLASALAASLALVIATRIDTVPSPAPSPAPSREMPAPVTFAAAMVPANAKQGQAFAALFDAGRGQVRVPTEIAVPTNKVAQLWRIGADGVPHSLGLLNATGTTAISLSAADRAALATGATLAISIEPPGGSPASTPTGPVVATGSLTRI</sequence>
<evidence type="ECO:0000256" key="1">
    <source>
        <dbReference type="SAM" id="MobiDB-lite"/>
    </source>
</evidence>
<dbReference type="RefSeq" id="WP_088365795.1">
    <property type="nucleotide sequence ID" value="NZ_NBBI01000001.1"/>
</dbReference>
<evidence type="ECO:0000313" key="3">
    <source>
        <dbReference type="EMBL" id="OWK33561.1"/>
    </source>
</evidence>
<dbReference type="GO" id="GO:0005886">
    <property type="term" value="C:plasma membrane"/>
    <property type="evidence" value="ECO:0007669"/>
    <property type="project" value="InterPro"/>
</dbReference>
<evidence type="ECO:0000259" key="2">
    <source>
        <dbReference type="Pfam" id="PF10099"/>
    </source>
</evidence>
<evidence type="ECO:0000313" key="4">
    <source>
        <dbReference type="Proteomes" id="UP000197290"/>
    </source>
</evidence>
<feature type="compositionally biased region" description="Low complexity" evidence="1">
    <location>
        <begin position="209"/>
        <end position="221"/>
    </location>
</feature>